<dbReference type="OrthoDB" id="9814103at2"/>
<accession>A0A2T0MHA5</accession>
<dbReference type="Proteomes" id="UP000237640">
    <property type="component" value="Unassembled WGS sequence"/>
</dbReference>
<reference evidence="1 2" key="1">
    <citation type="submission" date="2018-03" db="EMBL/GenBank/DDBJ databases">
        <title>Genomic Encyclopedia of Archaeal and Bacterial Type Strains, Phase II (KMG-II): from individual species to whole genera.</title>
        <authorList>
            <person name="Goeker M."/>
        </authorList>
    </citation>
    <scope>NUCLEOTIDE SEQUENCE [LARGE SCALE GENOMIC DNA]</scope>
    <source>
        <strain evidence="1 2">DSM 25027</strain>
    </source>
</reference>
<sequence>MKQTQLLANRLKEVLTEGKWVIGTNFKAQIENLNWKESTQKMHGLNTIADLTFHTSYYIAGVASVLEGGNLEIRDKYSFDYPPITSEQDWKNLVNKFCGDAERLIQLVENLPEEKLQQTFVDEKYGTYHRNIDVIIEHSYYHFGQVVLLRKMIKGTIED</sequence>
<dbReference type="InterPro" id="IPR034660">
    <property type="entry name" value="DinB/YfiT-like"/>
</dbReference>
<comment type="caution">
    <text evidence="1">The sequence shown here is derived from an EMBL/GenBank/DDBJ whole genome shotgun (WGS) entry which is preliminary data.</text>
</comment>
<protein>
    <recommendedName>
        <fullName evidence="3">Damage-inducible protein DinB</fullName>
    </recommendedName>
</protein>
<dbReference type="SUPFAM" id="SSF109854">
    <property type="entry name" value="DinB/YfiT-like putative metalloenzymes"/>
    <property type="match status" value="1"/>
</dbReference>
<evidence type="ECO:0000313" key="2">
    <source>
        <dbReference type="Proteomes" id="UP000237640"/>
    </source>
</evidence>
<evidence type="ECO:0008006" key="3">
    <source>
        <dbReference type="Google" id="ProtNLM"/>
    </source>
</evidence>
<dbReference type="AlphaFoldDB" id="A0A2T0MHA5"/>
<gene>
    <name evidence="1" type="ORF">CLV81_0958</name>
</gene>
<dbReference type="EMBL" id="PVYX01000001">
    <property type="protein sequence ID" value="PRX56957.1"/>
    <property type="molecule type" value="Genomic_DNA"/>
</dbReference>
<evidence type="ECO:0000313" key="1">
    <source>
        <dbReference type="EMBL" id="PRX56957.1"/>
    </source>
</evidence>
<proteinExistence type="predicted"/>
<name>A0A2T0MHA5_9FLAO</name>
<dbReference type="RefSeq" id="WP_106143886.1">
    <property type="nucleotide sequence ID" value="NZ_PVYX01000001.1"/>
</dbReference>
<dbReference type="Gene3D" id="1.20.120.450">
    <property type="entry name" value="dinb family like domain"/>
    <property type="match status" value="1"/>
</dbReference>
<organism evidence="1 2">
    <name type="scientific">Flagellimonas meridianipacifica</name>
    <dbReference type="NCBI Taxonomy" id="1080225"/>
    <lineage>
        <taxon>Bacteria</taxon>
        <taxon>Pseudomonadati</taxon>
        <taxon>Bacteroidota</taxon>
        <taxon>Flavobacteriia</taxon>
        <taxon>Flavobacteriales</taxon>
        <taxon>Flavobacteriaceae</taxon>
        <taxon>Flagellimonas</taxon>
    </lineage>
</organism>
<keyword evidence="2" id="KW-1185">Reference proteome</keyword>